<dbReference type="AlphaFoldDB" id="A0ABD1SGV6"/>
<proteinExistence type="predicted"/>
<reference evidence="2" key="1">
    <citation type="submission" date="2024-07" db="EMBL/GenBank/DDBJ databases">
        <title>Two chromosome-level genome assemblies of Korean endemic species Abeliophyllum distichum and Forsythia ovata (Oleaceae).</title>
        <authorList>
            <person name="Jang H."/>
        </authorList>
    </citation>
    <scope>NUCLEOTIDE SEQUENCE [LARGE SCALE GENOMIC DNA]</scope>
</reference>
<evidence type="ECO:0000313" key="1">
    <source>
        <dbReference type="EMBL" id="KAL2499967.1"/>
    </source>
</evidence>
<protein>
    <submittedName>
        <fullName evidence="1">Uncharacterized protein</fullName>
    </submittedName>
</protein>
<accession>A0ABD1SGV6</accession>
<keyword evidence="2" id="KW-1185">Reference proteome</keyword>
<organism evidence="1 2">
    <name type="scientific">Abeliophyllum distichum</name>
    <dbReference type="NCBI Taxonomy" id="126358"/>
    <lineage>
        <taxon>Eukaryota</taxon>
        <taxon>Viridiplantae</taxon>
        <taxon>Streptophyta</taxon>
        <taxon>Embryophyta</taxon>
        <taxon>Tracheophyta</taxon>
        <taxon>Spermatophyta</taxon>
        <taxon>Magnoliopsida</taxon>
        <taxon>eudicotyledons</taxon>
        <taxon>Gunneridae</taxon>
        <taxon>Pentapetalae</taxon>
        <taxon>asterids</taxon>
        <taxon>lamiids</taxon>
        <taxon>Lamiales</taxon>
        <taxon>Oleaceae</taxon>
        <taxon>Forsythieae</taxon>
        <taxon>Abeliophyllum</taxon>
    </lineage>
</organism>
<dbReference type="EMBL" id="JBFOLK010000007">
    <property type="protein sequence ID" value="KAL2499967.1"/>
    <property type="molecule type" value="Genomic_DNA"/>
</dbReference>
<gene>
    <name evidence="1" type="ORF">Adt_25517</name>
</gene>
<dbReference type="Proteomes" id="UP001604336">
    <property type="component" value="Unassembled WGS sequence"/>
</dbReference>
<name>A0ABD1SGV6_9LAMI</name>
<comment type="caution">
    <text evidence="1">The sequence shown here is derived from an EMBL/GenBank/DDBJ whole genome shotgun (WGS) entry which is preliminary data.</text>
</comment>
<evidence type="ECO:0000313" key="2">
    <source>
        <dbReference type="Proteomes" id="UP001604336"/>
    </source>
</evidence>
<sequence length="104" mass="12589">MEYLRLRQRLKETYRASIKRESMADLRCKENANAKRNDGSETVFSGRITRQKKSWFNYELIESSLQKRGSNREKIIMDKEKVQWLNLPGIIHFYHMMMISFRIL</sequence>